<proteinExistence type="predicted"/>
<dbReference type="PANTHER" id="PTHR21063:SF4">
    <property type="entry name" value="CD48 ANTIGEN-RELATED"/>
    <property type="match status" value="1"/>
</dbReference>
<feature type="non-terminal residue" evidence="2">
    <location>
        <position position="82"/>
    </location>
</feature>
<name>A0ABR3LK22_9TELE</name>
<gene>
    <name evidence="2" type="ORF">QQF64_019778</name>
</gene>
<dbReference type="SUPFAM" id="SSF48726">
    <property type="entry name" value="Immunoglobulin"/>
    <property type="match status" value="1"/>
</dbReference>
<dbReference type="InterPro" id="IPR036179">
    <property type="entry name" value="Ig-like_dom_sf"/>
</dbReference>
<protein>
    <recommendedName>
        <fullName evidence="1">Ig-like domain-containing protein</fullName>
    </recommendedName>
</protein>
<evidence type="ECO:0000313" key="2">
    <source>
        <dbReference type="EMBL" id="KAL1251982.1"/>
    </source>
</evidence>
<evidence type="ECO:0000259" key="1">
    <source>
        <dbReference type="PROSITE" id="PS50835"/>
    </source>
</evidence>
<reference evidence="2 3" key="1">
    <citation type="submission" date="2023-09" db="EMBL/GenBank/DDBJ databases">
        <authorList>
            <person name="Wang M."/>
        </authorList>
    </citation>
    <scope>NUCLEOTIDE SEQUENCE [LARGE SCALE GENOMIC DNA]</scope>
    <source>
        <strain evidence="2">GT-2023</strain>
        <tissue evidence="2">Liver</tissue>
    </source>
</reference>
<feature type="domain" description="Ig-like" evidence="1">
    <location>
        <begin position="1"/>
        <end position="75"/>
    </location>
</feature>
<dbReference type="EMBL" id="JAYMGO010000022">
    <property type="protein sequence ID" value="KAL1251982.1"/>
    <property type="molecule type" value="Genomic_DNA"/>
</dbReference>
<dbReference type="InterPro" id="IPR013783">
    <property type="entry name" value="Ig-like_fold"/>
</dbReference>
<dbReference type="Proteomes" id="UP001558613">
    <property type="component" value="Unassembled WGS sequence"/>
</dbReference>
<dbReference type="Gene3D" id="2.60.40.10">
    <property type="entry name" value="Immunoglobulins"/>
    <property type="match status" value="1"/>
</dbReference>
<feature type="non-terminal residue" evidence="2">
    <location>
        <position position="1"/>
    </location>
</feature>
<organism evidence="2 3">
    <name type="scientific">Cirrhinus molitorella</name>
    <name type="common">mud carp</name>
    <dbReference type="NCBI Taxonomy" id="172907"/>
    <lineage>
        <taxon>Eukaryota</taxon>
        <taxon>Metazoa</taxon>
        <taxon>Chordata</taxon>
        <taxon>Craniata</taxon>
        <taxon>Vertebrata</taxon>
        <taxon>Euteleostomi</taxon>
        <taxon>Actinopterygii</taxon>
        <taxon>Neopterygii</taxon>
        <taxon>Teleostei</taxon>
        <taxon>Ostariophysi</taxon>
        <taxon>Cypriniformes</taxon>
        <taxon>Cyprinidae</taxon>
        <taxon>Labeoninae</taxon>
        <taxon>Labeonini</taxon>
        <taxon>Cirrhinus</taxon>
    </lineage>
</organism>
<keyword evidence="3" id="KW-1185">Reference proteome</keyword>
<accession>A0ABR3LK22</accession>
<dbReference type="InterPro" id="IPR007110">
    <property type="entry name" value="Ig-like_dom"/>
</dbReference>
<comment type="caution">
    <text evidence="2">The sequence shown here is derived from an EMBL/GenBank/DDBJ whole genome shotgun (WGS) entry which is preliminary data.</text>
</comment>
<sequence>IFSSSSKCSLLCSVFIEKDVTLSWYRGNSLLSSVSVSNLRISLSLPLEVEYEDKNSYSCVLNNPISNQTQHLNISELCHTCS</sequence>
<dbReference type="PROSITE" id="PS50835">
    <property type="entry name" value="IG_LIKE"/>
    <property type="match status" value="1"/>
</dbReference>
<evidence type="ECO:0000313" key="3">
    <source>
        <dbReference type="Proteomes" id="UP001558613"/>
    </source>
</evidence>
<dbReference type="PANTHER" id="PTHR21063">
    <property type="entry name" value="LFA-3"/>
    <property type="match status" value="1"/>
</dbReference>